<dbReference type="Pfam" id="PF05939">
    <property type="entry name" value="Phage_min_tail"/>
    <property type="match status" value="1"/>
</dbReference>
<gene>
    <name evidence="1" type="ORF">RDT67_19205</name>
</gene>
<dbReference type="InterPro" id="IPR010265">
    <property type="entry name" value="Phage_lambda_TipM"/>
</dbReference>
<dbReference type="EMBL" id="JAVIGA010000024">
    <property type="protein sequence ID" value="MDQ9128549.1"/>
    <property type="molecule type" value="Genomic_DNA"/>
</dbReference>
<proteinExistence type="predicted"/>
<organism evidence="1 2">
    <name type="scientific">Serratia fonticola</name>
    <dbReference type="NCBI Taxonomy" id="47917"/>
    <lineage>
        <taxon>Bacteria</taxon>
        <taxon>Pseudomonadati</taxon>
        <taxon>Pseudomonadota</taxon>
        <taxon>Gammaproteobacteria</taxon>
        <taxon>Enterobacterales</taxon>
        <taxon>Yersiniaceae</taxon>
        <taxon>Serratia</taxon>
    </lineage>
</organism>
<evidence type="ECO:0000313" key="1">
    <source>
        <dbReference type="EMBL" id="MDQ9128549.1"/>
    </source>
</evidence>
<comment type="caution">
    <text evidence="1">The sequence shown here is derived from an EMBL/GenBank/DDBJ whole genome shotgun (WGS) entry which is preliminary data.</text>
</comment>
<protein>
    <submittedName>
        <fullName evidence="1">Phage tail protein</fullName>
    </submittedName>
</protein>
<accession>A0AAJ1YEF7</accession>
<name>A0AAJ1YEF7_SERFO</name>
<dbReference type="AlphaFoldDB" id="A0AAJ1YEF7"/>
<reference evidence="1" key="1">
    <citation type="submission" date="2023-08" db="EMBL/GenBank/DDBJ databases">
        <title>The Comparative Genomic Analysis of Yersiniaceae from Polar Regions.</title>
        <authorList>
            <person name="Goncharov A."/>
            <person name="Aslanov B."/>
            <person name="Kolodzhieva V."/>
            <person name="Azarov D."/>
            <person name="Mochov A."/>
            <person name="Lebedeva E."/>
        </authorList>
    </citation>
    <scope>NUCLEOTIDE SEQUENCE</scope>
    <source>
        <strain evidence="1">Vf</strain>
    </source>
</reference>
<dbReference type="Proteomes" id="UP001224622">
    <property type="component" value="Unassembled WGS sequence"/>
</dbReference>
<sequence>MALETFTYAARVNPTGEHSFRVREVQFGDGYKQQVGDGLNTELQSWSLTFVGNWKRTFEIRSFFKRHAGYKAFKWTTPNFEPGLFTCKTYQVTALGKNNRGDQMYQLAATFETAFRP</sequence>
<evidence type="ECO:0000313" key="2">
    <source>
        <dbReference type="Proteomes" id="UP001224622"/>
    </source>
</evidence>
<dbReference type="RefSeq" id="WP_309048085.1">
    <property type="nucleotide sequence ID" value="NZ_JAVIGA010000024.1"/>
</dbReference>